<evidence type="ECO:0000313" key="1">
    <source>
        <dbReference type="EMBL" id="KAI3712273.1"/>
    </source>
</evidence>
<gene>
    <name evidence="1" type="ORF">L1987_70824</name>
</gene>
<reference evidence="2" key="1">
    <citation type="journal article" date="2022" name="Mol. Ecol. Resour.">
        <title>The genomes of chicory, endive, great burdock and yacon provide insights into Asteraceae palaeo-polyploidization history and plant inulin production.</title>
        <authorList>
            <person name="Fan W."/>
            <person name="Wang S."/>
            <person name="Wang H."/>
            <person name="Wang A."/>
            <person name="Jiang F."/>
            <person name="Liu H."/>
            <person name="Zhao H."/>
            <person name="Xu D."/>
            <person name="Zhang Y."/>
        </authorList>
    </citation>
    <scope>NUCLEOTIDE SEQUENCE [LARGE SCALE GENOMIC DNA]</scope>
    <source>
        <strain evidence="2">cv. Yunnan</strain>
    </source>
</reference>
<evidence type="ECO:0000313" key="2">
    <source>
        <dbReference type="Proteomes" id="UP001056120"/>
    </source>
</evidence>
<proteinExistence type="predicted"/>
<dbReference type="EMBL" id="CM042041">
    <property type="protein sequence ID" value="KAI3712273.1"/>
    <property type="molecule type" value="Genomic_DNA"/>
</dbReference>
<organism evidence="1 2">
    <name type="scientific">Smallanthus sonchifolius</name>
    <dbReference type="NCBI Taxonomy" id="185202"/>
    <lineage>
        <taxon>Eukaryota</taxon>
        <taxon>Viridiplantae</taxon>
        <taxon>Streptophyta</taxon>
        <taxon>Embryophyta</taxon>
        <taxon>Tracheophyta</taxon>
        <taxon>Spermatophyta</taxon>
        <taxon>Magnoliopsida</taxon>
        <taxon>eudicotyledons</taxon>
        <taxon>Gunneridae</taxon>
        <taxon>Pentapetalae</taxon>
        <taxon>asterids</taxon>
        <taxon>campanulids</taxon>
        <taxon>Asterales</taxon>
        <taxon>Asteraceae</taxon>
        <taxon>Asteroideae</taxon>
        <taxon>Heliantheae alliance</taxon>
        <taxon>Millerieae</taxon>
        <taxon>Smallanthus</taxon>
    </lineage>
</organism>
<sequence>MGSRRKFLLFICIIVGCIIIACKNIGGGDGPPPSEPSENQDYPPPPPLPCPPKPSQSPPPKISPSPQPRRPTNFESSRLALVFPVIQAFKKKVLFDPLGITNTWNGKNICRDYKGFICDVVPDKNEKALAGVNFNSFNLGGPNLTLTDFLIGLPDIVFFHANSNNFTGSIPTDISKLRYLYELDLSNNYFSGNFPYQVLSAHHLQFLDLRFNAFAGLIPPQGFLLNVDYLFINNNNFFQKLPDNLGSTKAHYITLANNGFIGGIPRSIGQASNTLFEILFLNNHLTGCLPYQIGLLKKATVFDVERNGFTGSIPHSFQCLKKMEALNLAFNNFYGDVPEAVCSLPELLKFTLSYNYFTKVGPRCQELAKNGVHVKMNCILELPNQRSHAECADFFSRTHSCPNETSLTYVPCSEGYSRAQLESSDIQLTAPAMAPVQAPRWVTYDALSSNHVIINRRLYNNN</sequence>
<comment type="caution">
    <text evidence="1">The sequence shown here is derived from an EMBL/GenBank/DDBJ whole genome shotgun (WGS) entry which is preliminary data.</text>
</comment>
<dbReference type="Proteomes" id="UP001056120">
    <property type="component" value="Linkage Group LG24"/>
</dbReference>
<reference evidence="1 2" key="2">
    <citation type="journal article" date="2022" name="Mol. Ecol. Resour.">
        <title>The genomes of chicory, endive, great burdock and yacon provide insights into Asteraceae paleo-polyploidization history and plant inulin production.</title>
        <authorList>
            <person name="Fan W."/>
            <person name="Wang S."/>
            <person name="Wang H."/>
            <person name="Wang A."/>
            <person name="Jiang F."/>
            <person name="Liu H."/>
            <person name="Zhao H."/>
            <person name="Xu D."/>
            <person name="Zhang Y."/>
        </authorList>
    </citation>
    <scope>NUCLEOTIDE SEQUENCE [LARGE SCALE GENOMIC DNA]</scope>
    <source>
        <strain evidence="2">cv. Yunnan</strain>
        <tissue evidence="1">Leaves</tissue>
    </source>
</reference>
<name>A0ACB9AR25_9ASTR</name>
<protein>
    <submittedName>
        <fullName evidence="1">Uncharacterized protein</fullName>
    </submittedName>
</protein>
<accession>A0ACB9AR25</accession>
<keyword evidence="2" id="KW-1185">Reference proteome</keyword>